<sequence>MRDPVFFIEVNHEDYDTRLFAPSAAKRVAADKQMRARYEDLLCLCSLPKLYGLSMMGTNMRVYVDDATLMTIDPPPVPRTTDVLPRTYLENAWSVDILSEEGFGKMQEIVHYIKTTPLNSDNNS</sequence>
<dbReference type="AlphaFoldDB" id="A0A8H4VSN9"/>
<evidence type="ECO:0000313" key="2">
    <source>
        <dbReference type="Proteomes" id="UP000521872"/>
    </source>
</evidence>
<dbReference type="EMBL" id="JAACJL010000017">
    <property type="protein sequence ID" value="KAF4618584.1"/>
    <property type="molecule type" value="Genomic_DNA"/>
</dbReference>
<protein>
    <submittedName>
        <fullName evidence="1">Uncharacterized protein</fullName>
    </submittedName>
</protein>
<keyword evidence="2" id="KW-1185">Reference proteome</keyword>
<evidence type="ECO:0000313" key="1">
    <source>
        <dbReference type="EMBL" id="KAF4618584.1"/>
    </source>
</evidence>
<reference evidence="1 2" key="1">
    <citation type="submission" date="2019-12" db="EMBL/GenBank/DDBJ databases">
        <authorList>
            <person name="Floudas D."/>
            <person name="Bentzer J."/>
            <person name="Ahren D."/>
            <person name="Johansson T."/>
            <person name="Persson P."/>
            <person name="Tunlid A."/>
        </authorList>
    </citation>
    <scope>NUCLEOTIDE SEQUENCE [LARGE SCALE GENOMIC DNA]</scope>
    <source>
        <strain evidence="1 2">CBS 102.39</strain>
    </source>
</reference>
<proteinExistence type="predicted"/>
<dbReference type="Proteomes" id="UP000521872">
    <property type="component" value="Unassembled WGS sequence"/>
</dbReference>
<organism evidence="1 2">
    <name type="scientific">Agrocybe pediades</name>
    <dbReference type="NCBI Taxonomy" id="84607"/>
    <lineage>
        <taxon>Eukaryota</taxon>
        <taxon>Fungi</taxon>
        <taxon>Dikarya</taxon>
        <taxon>Basidiomycota</taxon>
        <taxon>Agaricomycotina</taxon>
        <taxon>Agaricomycetes</taxon>
        <taxon>Agaricomycetidae</taxon>
        <taxon>Agaricales</taxon>
        <taxon>Agaricineae</taxon>
        <taxon>Strophariaceae</taxon>
        <taxon>Agrocybe</taxon>
    </lineage>
</organism>
<name>A0A8H4VSN9_9AGAR</name>
<comment type="caution">
    <text evidence="1">The sequence shown here is derived from an EMBL/GenBank/DDBJ whole genome shotgun (WGS) entry which is preliminary data.</text>
</comment>
<accession>A0A8H4VSN9</accession>
<gene>
    <name evidence="1" type="ORF">D9613_010090</name>
</gene>